<gene>
    <name evidence="9" type="ORF">Spa2297_02885</name>
    <name evidence="10" type="ORF">VSS30_29630</name>
</gene>
<dbReference type="Proteomes" id="UP001585018">
    <property type="component" value="Unassembled WGS sequence"/>
</dbReference>
<feature type="region of interest" description="Disordered" evidence="7">
    <location>
        <begin position="319"/>
        <end position="341"/>
    </location>
</feature>
<evidence type="ECO:0000256" key="3">
    <source>
        <dbReference type="ARBA" id="ARBA00022723"/>
    </source>
</evidence>
<evidence type="ECO:0000256" key="5">
    <source>
        <dbReference type="ARBA" id="ARBA00023027"/>
    </source>
</evidence>
<dbReference type="GO" id="GO:0016491">
    <property type="term" value="F:oxidoreductase activity"/>
    <property type="evidence" value="ECO:0007669"/>
    <property type="project" value="UniProtKB-KW"/>
</dbReference>
<keyword evidence="5" id="KW-0520">NAD</keyword>
<dbReference type="AlphaFoldDB" id="A0A191UTH8"/>
<dbReference type="EMBL" id="JAYMRR010000021">
    <property type="protein sequence ID" value="MFB8752989.1"/>
    <property type="molecule type" value="Genomic_DNA"/>
</dbReference>
<keyword evidence="6" id="KW-0464">Manganese</keyword>
<dbReference type="GeneID" id="91303813"/>
<evidence type="ECO:0000313" key="12">
    <source>
        <dbReference type="Proteomes" id="UP001585018"/>
    </source>
</evidence>
<evidence type="ECO:0000259" key="8">
    <source>
        <dbReference type="SMART" id="SM01329"/>
    </source>
</evidence>
<evidence type="ECO:0000256" key="2">
    <source>
        <dbReference type="ARBA" id="ARBA00001946"/>
    </source>
</evidence>
<keyword evidence="12" id="KW-1185">Reference proteome</keyword>
<comment type="cofactor">
    <cofactor evidence="2">
        <name>Mg(2+)</name>
        <dbReference type="ChEBI" id="CHEBI:18420"/>
    </cofactor>
</comment>
<protein>
    <submittedName>
        <fullName evidence="9 10">Dehydrogenase</fullName>
    </submittedName>
</protein>
<dbReference type="PANTHER" id="PTHR43275">
    <property type="entry name" value="D-MALATE DEHYDROGENASE [DECARBOXYLATING]"/>
    <property type="match status" value="1"/>
</dbReference>
<dbReference type="KEGG" id="spav:Spa2297_02885"/>
<organism evidence="9 11">
    <name type="scientific">Streptomyces parvulus</name>
    <dbReference type="NCBI Taxonomy" id="146923"/>
    <lineage>
        <taxon>Bacteria</taxon>
        <taxon>Bacillati</taxon>
        <taxon>Actinomycetota</taxon>
        <taxon>Actinomycetes</taxon>
        <taxon>Kitasatosporales</taxon>
        <taxon>Streptomycetaceae</taxon>
        <taxon>Streptomyces</taxon>
    </lineage>
</organism>
<proteinExistence type="predicted"/>
<dbReference type="Pfam" id="PF00180">
    <property type="entry name" value="Iso_dh"/>
    <property type="match status" value="1"/>
</dbReference>
<evidence type="ECO:0000256" key="4">
    <source>
        <dbReference type="ARBA" id="ARBA00023002"/>
    </source>
</evidence>
<dbReference type="InterPro" id="IPR050501">
    <property type="entry name" value="ICDH/IPMDH"/>
</dbReference>
<evidence type="ECO:0000313" key="9">
    <source>
        <dbReference type="EMBL" id="ANJ06019.1"/>
    </source>
</evidence>
<dbReference type="Gene3D" id="3.40.718.10">
    <property type="entry name" value="Isopropylmalate Dehydrogenase"/>
    <property type="match status" value="1"/>
</dbReference>
<dbReference type="PANTHER" id="PTHR43275:SF1">
    <property type="entry name" value="D-MALATE DEHYDROGENASE [DECARBOXYLATING]"/>
    <property type="match status" value="1"/>
</dbReference>
<dbReference type="EMBL" id="CP015866">
    <property type="protein sequence ID" value="ANJ06019.1"/>
    <property type="molecule type" value="Genomic_DNA"/>
</dbReference>
<reference evidence="9 11" key="1">
    <citation type="submission" date="2016-05" db="EMBL/GenBank/DDBJ databases">
        <title>Non-Contiguous Finished Genome Sequence of Streptomyces parvulus 2297 Integrated Site-Specifically with Actinophage R4.</title>
        <authorList>
            <person name="Nishizawa T."/>
            <person name="Miura T."/>
            <person name="Harada C."/>
            <person name="Guo Y."/>
            <person name="Narisawa K."/>
            <person name="Ohta H."/>
            <person name="Takahashi H."/>
            <person name="Shirai M."/>
        </authorList>
    </citation>
    <scope>NUCLEOTIDE SEQUENCE [LARGE SCALE GENOMIC DNA]</scope>
    <source>
        <strain evidence="9 11">2297</strain>
    </source>
</reference>
<evidence type="ECO:0000256" key="7">
    <source>
        <dbReference type="SAM" id="MobiDB-lite"/>
    </source>
</evidence>
<dbReference type="Proteomes" id="UP000078468">
    <property type="component" value="Chromosome"/>
</dbReference>
<dbReference type="RefSeq" id="WP_064726399.1">
    <property type="nucleotide sequence ID" value="NZ_BMRX01000003.1"/>
</dbReference>
<dbReference type="GO" id="GO:0046872">
    <property type="term" value="F:metal ion binding"/>
    <property type="evidence" value="ECO:0007669"/>
    <property type="project" value="UniProtKB-KW"/>
</dbReference>
<comment type="cofactor">
    <cofactor evidence="1">
        <name>Mn(2+)</name>
        <dbReference type="ChEBI" id="CHEBI:29035"/>
    </cofactor>
</comment>
<dbReference type="SMART" id="SM01329">
    <property type="entry name" value="Iso_dh"/>
    <property type="match status" value="1"/>
</dbReference>
<keyword evidence="4" id="KW-0560">Oxidoreductase</keyword>
<evidence type="ECO:0000313" key="11">
    <source>
        <dbReference type="Proteomes" id="UP000078468"/>
    </source>
</evidence>
<dbReference type="InterPro" id="IPR024084">
    <property type="entry name" value="IsoPropMal-DH-like_dom"/>
</dbReference>
<sequence length="341" mass="35700">MTRIAVIPGDGIGPEVVEQAVMTLDAFGLGLDFDHLDHVNAGTYLRTGVALCDEDVARVAASRSALLGAIGDPRVASPAYGRGVLLRLRFELDLYVNHRPARLLSDRLSPLRPDRPRAVDCVVIRENTEGLYTGMGGALRAGGEHEIALDIDLSTHRGTSRVVEHAFTIARREVCMVDKANAVEHGGSLWQRCWRAAAARHPDVAARHLYVDAAAMRMVTDPTGFDVVVTNNSYGDILSDVASAVAGGIGTAASANLNPERGFGLYEPVHGSAPDIAGTRAANPVGAILSAGLLLADLGHTAEAAALRNAVDLAVADGETTPDLGGSLDTGKAGQAVRARL</sequence>
<reference evidence="10 12" key="2">
    <citation type="submission" date="2024-01" db="EMBL/GenBank/DDBJ databases">
        <title>Genome mining of biosynthetic gene clusters to explore secondary metabolites of Streptomyces sp.</title>
        <authorList>
            <person name="Baig A."/>
            <person name="Ajitkumar Shintre N."/>
            <person name="Kumar H."/>
            <person name="Anbarasu A."/>
            <person name="Ramaiah S."/>
        </authorList>
    </citation>
    <scope>NUCLEOTIDE SEQUENCE [LARGE SCALE GENOMIC DNA]</scope>
    <source>
        <strain evidence="10 12">A03</strain>
    </source>
</reference>
<evidence type="ECO:0000256" key="1">
    <source>
        <dbReference type="ARBA" id="ARBA00001936"/>
    </source>
</evidence>
<dbReference type="SUPFAM" id="SSF53659">
    <property type="entry name" value="Isocitrate/Isopropylmalate dehydrogenase-like"/>
    <property type="match status" value="1"/>
</dbReference>
<evidence type="ECO:0000313" key="10">
    <source>
        <dbReference type="EMBL" id="MFB8752989.1"/>
    </source>
</evidence>
<accession>A0A191UTH8</accession>
<keyword evidence="3" id="KW-0479">Metal-binding</keyword>
<evidence type="ECO:0000256" key="6">
    <source>
        <dbReference type="ARBA" id="ARBA00023211"/>
    </source>
</evidence>
<feature type="domain" description="Isopropylmalate dehydrogenase-like" evidence="8">
    <location>
        <begin position="3"/>
        <end position="337"/>
    </location>
</feature>
<name>A0A191UTH8_9ACTN</name>